<proteinExistence type="predicted"/>
<keyword evidence="2" id="KW-1133">Transmembrane helix</keyword>
<evidence type="ECO:0000313" key="3">
    <source>
        <dbReference type="EMBL" id="CCO59497.1"/>
    </source>
</evidence>
<organism evidence="3 4">
    <name type="scientific">Vibrio nigripulchritudo</name>
    <dbReference type="NCBI Taxonomy" id="28173"/>
    <lineage>
        <taxon>Bacteria</taxon>
        <taxon>Pseudomonadati</taxon>
        <taxon>Pseudomonadota</taxon>
        <taxon>Gammaproteobacteria</taxon>
        <taxon>Vibrionales</taxon>
        <taxon>Vibrionaceae</taxon>
        <taxon>Vibrio</taxon>
    </lineage>
</organism>
<name>U4K9Y7_9VIBR</name>
<evidence type="ECO:0000313" key="4">
    <source>
        <dbReference type="Proteomes" id="UP000016895"/>
    </source>
</evidence>
<dbReference type="AlphaFoldDB" id="U4K9Y7"/>
<keyword evidence="4" id="KW-1185">Reference proteome</keyword>
<dbReference type="STRING" id="28173.VIBNI_A3520"/>
<gene>
    <name evidence="3" type="ORF">VIBNI_A3520</name>
</gene>
<dbReference type="RefSeq" id="WP_022551924.1">
    <property type="nucleotide sequence ID" value="NC_022528.1"/>
</dbReference>
<feature type="region of interest" description="Disordered" evidence="1">
    <location>
        <begin position="1"/>
        <end position="20"/>
    </location>
</feature>
<sequence length="64" mass="6763">MMPSLSNTGTMPIQASGSTGDFQALNRHKTGFQIGGIHMGSTSNTKLIVIGAVALVGLYLWKKK</sequence>
<dbReference type="KEGG" id="vni:VIBNI_A3520"/>
<protein>
    <submittedName>
        <fullName evidence="3">Uncharacterized protein</fullName>
    </submittedName>
</protein>
<keyword evidence="2" id="KW-0812">Transmembrane</keyword>
<dbReference type="EMBL" id="FO203526">
    <property type="protein sequence ID" value="CCO59497.1"/>
    <property type="molecule type" value="Genomic_DNA"/>
</dbReference>
<keyword evidence="2" id="KW-0472">Membrane</keyword>
<reference evidence="3 4" key="1">
    <citation type="journal article" date="2013" name="ISME J.">
        <title>Comparative genomics of pathogenic lineages of Vibrio nigripulchritudo identifies virulence-associated traits.</title>
        <authorList>
            <person name="Goudenege D."/>
            <person name="Labreuche Y."/>
            <person name="Krin E."/>
            <person name="Ansquer D."/>
            <person name="Mangenot S."/>
            <person name="Calteau A."/>
            <person name="Medigue C."/>
            <person name="Mazel D."/>
            <person name="Polz M.F."/>
            <person name="Le Roux F."/>
        </authorList>
    </citation>
    <scope>NUCLEOTIDE SEQUENCE [LARGE SCALE GENOMIC DNA]</scope>
    <source>
        <strain evidence="4">SnF1</strain>
    </source>
</reference>
<dbReference type="Proteomes" id="UP000016895">
    <property type="component" value="Chromosome 1"/>
</dbReference>
<feature type="transmembrane region" description="Helical" evidence="2">
    <location>
        <begin position="45"/>
        <end position="61"/>
    </location>
</feature>
<dbReference type="PATRIC" id="fig|1260221.3.peg.3338"/>
<evidence type="ECO:0000256" key="2">
    <source>
        <dbReference type="SAM" id="Phobius"/>
    </source>
</evidence>
<evidence type="ECO:0000256" key="1">
    <source>
        <dbReference type="SAM" id="MobiDB-lite"/>
    </source>
</evidence>
<accession>U4K9Y7</accession>